<evidence type="ECO:0000313" key="3">
    <source>
        <dbReference type="Proteomes" id="UP000178700"/>
    </source>
</evidence>
<dbReference type="Proteomes" id="UP000178700">
    <property type="component" value="Unassembled WGS sequence"/>
</dbReference>
<keyword evidence="1" id="KW-0812">Transmembrane</keyword>
<name>A0A1F6V4N4_9BACT</name>
<reference evidence="2 3" key="1">
    <citation type="journal article" date="2016" name="Nat. Commun.">
        <title>Thousands of microbial genomes shed light on interconnected biogeochemical processes in an aquifer system.</title>
        <authorList>
            <person name="Anantharaman K."/>
            <person name="Brown C.T."/>
            <person name="Hug L.A."/>
            <person name="Sharon I."/>
            <person name="Castelle C.J."/>
            <person name="Probst A.J."/>
            <person name="Thomas B.C."/>
            <person name="Singh A."/>
            <person name="Wilkins M.J."/>
            <person name="Karaoz U."/>
            <person name="Brodie E.L."/>
            <person name="Williams K.H."/>
            <person name="Hubbard S.S."/>
            <person name="Banfield J.F."/>
        </authorList>
    </citation>
    <scope>NUCLEOTIDE SEQUENCE [LARGE SCALE GENOMIC DNA]</scope>
</reference>
<evidence type="ECO:0000256" key="1">
    <source>
        <dbReference type="SAM" id="Phobius"/>
    </source>
</evidence>
<accession>A0A1F6V4N4</accession>
<organism evidence="2 3">
    <name type="scientific">Candidatus Nomurabacteria bacterium RIFCSPHIGHO2_01_FULL_39_10</name>
    <dbReference type="NCBI Taxonomy" id="1801733"/>
    <lineage>
        <taxon>Bacteria</taxon>
        <taxon>Candidatus Nomuraibacteriota</taxon>
    </lineage>
</organism>
<evidence type="ECO:0000313" key="2">
    <source>
        <dbReference type="EMBL" id="OGI64489.1"/>
    </source>
</evidence>
<feature type="transmembrane region" description="Helical" evidence="1">
    <location>
        <begin position="51"/>
        <end position="68"/>
    </location>
</feature>
<proteinExistence type="predicted"/>
<feature type="transmembrane region" description="Helical" evidence="1">
    <location>
        <begin position="21"/>
        <end position="39"/>
    </location>
</feature>
<comment type="caution">
    <text evidence="2">The sequence shown here is derived from an EMBL/GenBank/DDBJ whole genome shotgun (WGS) entry which is preliminary data.</text>
</comment>
<sequence length="78" mass="8426">MTETQPANHLEQLVKTDYRKYIAGTIGGLTVVAGGTYLLGECSGKDSLHSLPYFLGGAIAWVTGLNMLEYSAAKYLKK</sequence>
<keyword evidence="1" id="KW-0472">Membrane</keyword>
<gene>
    <name evidence="2" type="ORF">A2642_01850</name>
</gene>
<keyword evidence="1" id="KW-1133">Transmembrane helix</keyword>
<dbReference type="AlphaFoldDB" id="A0A1F6V4N4"/>
<dbReference type="EMBL" id="MFTJ01000050">
    <property type="protein sequence ID" value="OGI64489.1"/>
    <property type="molecule type" value="Genomic_DNA"/>
</dbReference>
<protein>
    <submittedName>
        <fullName evidence="2">Uncharacterized protein</fullName>
    </submittedName>
</protein>